<accession>A0A1T4V2J3</accession>
<comment type="subcellular location">
    <subcellularLocation>
        <location evidence="1 8">Cell membrane</location>
        <topology evidence="1 8">Multi-pass membrane protein</topology>
    </subcellularLocation>
</comment>
<sequence length="226" mass="24164">MADLFNTLFPHVASKLDELWISTLQTLYMMFVSGGIAFLFGIILGVTLIVTKQGGILENKSVFGILDRLINVFRSIPFVILLAALIPFSRFIVGTAIGTTGAIVPLVVGTVPFFSRQVESALSNVDNGLVEAAMSMGSSPLGIIFRVYLKESIPSLVRVSQITAISLIGLTAMAGAIGGGGLGDFAIRYGHQRGQTDVTYITIVVILLMVSVIQKGGNYIIRKTTH</sequence>
<evidence type="ECO:0000313" key="10">
    <source>
        <dbReference type="EMBL" id="SKA58771.1"/>
    </source>
</evidence>
<feature type="transmembrane region" description="Helical" evidence="8">
    <location>
        <begin position="27"/>
        <end position="50"/>
    </location>
</feature>
<comment type="similarity">
    <text evidence="2">Belongs to the binding-protein-dependent transport system permease family. CysTW subfamily.</text>
</comment>
<reference evidence="11" key="1">
    <citation type="submission" date="2017-02" db="EMBL/GenBank/DDBJ databases">
        <authorList>
            <person name="Varghese N."/>
            <person name="Submissions S."/>
        </authorList>
    </citation>
    <scope>NUCLEOTIDE SEQUENCE [LARGE SCALE GENOMIC DNA]</scope>
    <source>
        <strain evidence="11">DSM 3072</strain>
    </source>
</reference>
<protein>
    <submittedName>
        <fullName evidence="10">D-methionine transport system permease protein</fullName>
    </submittedName>
</protein>
<keyword evidence="7 8" id="KW-0472">Membrane</keyword>
<dbReference type="CDD" id="cd06261">
    <property type="entry name" value="TM_PBP2"/>
    <property type="match status" value="1"/>
</dbReference>
<organism evidence="10 11">
    <name type="scientific">Succinivibrio dextrinosolvens DSM 3072</name>
    <dbReference type="NCBI Taxonomy" id="1123324"/>
    <lineage>
        <taxon>Bacteria</taxon>
        <taxon>Pseudomonadati</taxon>
        <taxon>Pseudomonadota</taxon>
        <taxon>Gammaproteobacteria</taxon>
        <taxon>Aeromonadales</taxon>
        <taxon>Succinivibrionaceae</taxon>
        <taxon>Succinivibrio</taxon>
    </lineage>
</organism>
<evidence type="ECO:0000256" key="5">
    <source>
        <dbReference type="ARBA" id="ARBA00022692"/>
    </source>
</evidence>
<keyword evidence="5 8" id="KW-0812">Transmembrane</keyword>
<dbReference type="RefSeq" id="WP_031491970.1">
    <property type="nucleotide sequence ID" value="NZ_FUXX01000005.1"/>
</dbReference>
<dbReference type="GO" id="GO:0048473">
    <property type="term" value="P:D-methionine transmembrane transport"/>
    <property type="evidence" value="ECO:0007669"/>
    <property type="project" value="TreeGrafter"/>
</dbReference>
<evidence type="ECO:0000256" key="7">
    <source>
        <dbReference type="ARBA" id="ARBA00023136"/>
    </source>
</evidence>
<dbReference type="PANTHER" id="PTHR30450:SF1">
    <property type="entry name" value="D-METHIONINE TRANSPORT SYSTEM PERMEASE PROTEIN METI-RELATED"/>
    <property type="match status" value="1"/>
</dbReference>
<evidence type="ECO:0000256" key="2">
    <source>
        <dbReference type="ARBA" id="ARBA00007069"/>
    </source>
</evidence>
<keyword evidence="4" id="KW-1003">Cell membrane</keyword>
<gene>
    <name evidence="10" type="ORF">SAMN02745213_00532</name>
</gene>
<evidence type="ECO:0000259" key="9">
    <source>
        <dbReference type="PROSITE" id="PS50928"/>
    </source>
</evidence>
<keyword evidence="6 8" id="KW-1133">Transmembrane helix</keyword>
<name>A0A1T4V2J3_9GAMM</name>
<evidence type="ECO:0000256" key="3">
    <source>
        <dbReference type="ARBA" id="ARBA00022448"/>
    </source>
</evidence>
<evidence type="ECO:0000256" key="8">
    <source>
        <dbReference type="RuleBase" id="RU363032"/>
    </source>
</evidence>
<feature type="transmembrane region" description="Helical" evidence="8">
    <location>
        <begin position="156"/>
        <end position="178"/>
    </location>
</feature>
<evidence type="ECO:0000313" key="11">
    <source>
        <dbReference type="Proteomes" id="UP000242432"/>
    </source>
</evidence>
<feature type="transmembrane region" description="Helical" evidence="8">
    <location>
        <begin position="78"/>
        <end position="108"/>
    </location>
</feature>
<evidence type="ECO:0000256" key="4">
    <source>
        <dbReference type="ARBA" id="ARBA00022475"/>
    </source>
</evidence>
<evidence type="ECO:0000256" key="1">
    <source>
        <dbReference type="ARBA" id="ARBA00004651"/>
    </source>
</evidence>
<dbReference type="InterPro" id="IPR051322">
    <property type="entry name" value="AA_ABC_Transporter_Permease"/>
</dbReference>
<feature type="transmembrane region" description="Helical" evidence="8">
    <location>
        <begin position="198"/>
        <end position="221"/>
    </location>
</feature>
<dbReference type="FunFam" id="1.10.3720.10:FF:000002">
    <property type="entry name" value="D-methionine ABC transporter permease MetI"/>
    <property type="match status" value="1"/>
</dbReference>
<dbReference type="AlphaFoldDB" id="A0A1T4V2J3"/>
<dbReference type="GO" id="GO:0005886">
    <property type="term" value="C:plasma membrane"/>
    <property type="evidence" value="ECO:0007669"/>
    <property type="project" value="UniProtKB-SubCell"/>
</dbReference>
<dbReference type="Pfam" id="PF00528">
    <property type="entry name" value="BPD_transp_1"/>
    <property type="match status" value="1"/>
</dbReference>
<dbReference type="PANTHER" id="PTHR30450">
    <property type="entry name" value="ABC TRANSPORTER PERMEASE"/>
    <property type="match status" value="1"/>
</dbReference>
<dbReference type="SUPFAM" id="SSF161098">
    <property type="entry name" value="MetI-like"/>
    <property type="match status" value="1"/>
</dbReference>
<keyword evidence="11" id="KW-1185">Reference proteome</keyword>
<keyword evidence="3 8" id="KW-0813">Transport</keyword>
<dbReference type="EMBL" id="FUXX01000005">
    <property type="protein sequence ID" value="SKA58771.1"/>
    <property type="molecule type" value="Genomic_DNA"/>
</dbReference>
<dbReference type="Gene3D" id="1.10.3720.10">
    <property type="entry name" value="MetI-like"/>
    <property type="match status" value="1"/>
</dbReference>
<dbReference type="InterPro" id="IPR000515">
    <property type="entry name" value="MetI-like"/>
</dbReference>
<evidence type="ECO:0000256" key="6">
    <source>
        <dbReference type="ARBA" id="ARBA00022989"/>
    </source>
</evidence>
<feature type="domain" description="ABC transmembrane type-1" evidence="9">
    <location>
        <begin position="23"/>
        <end position="214"/>
    </location>
</feature>
<dbReference type="STRING" id="83771.SAMN02910357_01937"/>
<dbReference type="PROSITE" id="PS50928">
    <property type="entry name" value="ABC_TM1"/>
    <property type="match status" value="1"/>
</dbReference>
<dbReference type="InterPro" id="IPR035906">
    <property type="entry name" value="MetI-like_sf"/>
</dbReference>
<dbReference type="Proteomes" id="UP000242432">
    <property type="component" value="Unassembled WGS sequence"/>
</dbReference>
<proteinExistence type="inferred from homology"/>